<keyword evidence="3" id="KW-0548">Nucleotidyltransferase</keyword>
<dbReference type="GO" id="GO:0003964">
    <property type="term" value="F:RNA-directed DNA polymerase activity"/>
    <property type="evidence" value="ECO:0007669"/>
    <property type="project" value="UniProtKB-KW"/>
</dbReference>
<organism evidence="3">
    <name type="scientific">Tanacetum cinerariifolium</name>
    <name type="common">Dalmatian daisy</name>
    <name type="synonym">Chrysanthemum cinerariifolium</name>
    <dbReference type="NCBI Taxonomy" id="118510"/>
    <lineage>
        <taxon>Eukaryota</taxon>
        <taxon>Viridiplantae</taxon>
        <taxon>Streptophyta</taxon>
        <taxon>Embryophyta</taxon>
        <taxon>Tracheophyta</taxon>
        <taxon>Spermatophyta</taxon>
        <taxon>Magnoliopsida</taxon>
        <taxon>eudicotyledons</taxon>
        <taxon>Gunneridae</taxon>
        <taxon>Pentapetalae</taxon>
        <taxon>asterids</taxon>
        <taxon>campanulids</taxon>
        <taxon>Asterales</taxon>
        <taxon>Asteraceae</taxon>
        <taxon>Asteroideae</taxon>
        <taxon>Anthemideae</taxon>
        <taxon>Anthemidinae</taxon>
        <taxon>Tanacetum</taxon>
    </lineage>
</organism>
<comment type="caution">
    <text evidence="3">The sequence shown here is derived from an EMBL/GenBank/DDBJ whole genome shotgun (WGS) entry which is preliminary data.</text>
</comment>
<dbReference type="InterPro" id="IPR026960">
    <property type="entry name" value="RVT-Znf"/>
</dbReference>
<keyword evidence="3" id="KW-0695">RNA-directed DNA polymerase</keyword>
<protein>
    <submittedName>
        <fullName evidence="3">RNA-directed DNA polymerase, eukaryota, reverse transcriptase zinc-binding domain protein</fullName>
    </submittedName>
</protein>
<dbReference type="CDD" id="cd01650">
    <property type="entry name" value="RT_nLTR_like"/>
    <property type="match status" value="1"/>
</dbReference>
<dbReference type="Pfam" id="PF00078">
    <property type="entry name" value="RVT_1"/>
    <property type="match status" value="1"/>
</dbReference>
<gene>
    <name evidence="3" type="ORF">Tci_522194</name>
</gene>
<accession>A0A699IDY0</accession>
<dbReference type="PANTHER" id="PTHR33116">
    <property type="entry name" value="REVERSE TRANSCRIPTASE ZINC-BINDING DOMAIN-CONTAINING PROTEIN-RELATED-RELATED"/>
    <property type="match status" value="1"/>
</dbReference>
<feature type="domain" description="Reverse transcriptase zinc-binding" evidence="2">
    <location>
        <begin position="646"/>
        <end position="729"/>
    </location>
</feature>
<dbReference type="PANTHER" id="PTHR33116:SF78">
    <property type="entry name" value="OS12G0587133 PROTEIN"/>
    <property type="match status" value="1"/>
</dbReference>
<feature type="domain" description="Reverse transcriptase" evidence="1">
    <location>
        <begin position="268"/>
        <end position="348"/>
    </location>
</feature>
<sequence length="868" mass="98949">MLGTISASSDAKMGGSILDLMDNLVKVRQAMGYKMEGNDNGEGGLLCVWDTRAFNKDNVTISDYFVAIRGGLVDVPLGGYDSTWSHSSASKMSKLDRFLICEGLMLLCPNISAVCLDHYLFDHRPILLRESSFDHGPSPFCIFHFWFELDGFDNMIEKAWNEYKQSDGNAMTRLYNTLRHLKHHIRVGVKAYKFHTNSLKQDIKDEITSIDLRLDQRDTQYLLSHRKNIVRVDVVEAVKHFFQNGAFPRGCNSSFIALILKMQDAKMVKDFRPITLIGSLYKIIAKILANRLRYVLGDIVNEVQSAFVANQNIQNGPFILNELMSWCKKKKQIMVFKVDFEKAYDLVEEVGFRWRSTLPFPLSPFLFILIMESLHLSFQRVVDSGLFKRVSLGSSIHLSHLFYAEDAILLGEWSDSNITTIVNVLKYFLQDSGLRINLHKSKLMGAMMSRINSWMIELVPAKVLHTMESIRSHFFVGADIDEKKMVWASWSNVLASKHNGGLGISSFYALNRSLMFKWVWRFRTQNSSLWSRVISAIHGNSGHLHSLPTTYTSSTWTDIVREMFNLKHQDTTLKEQYPRVYALETCKSISVANKLAHSNVEVSLRRPPKDGVELHQYNNLSSRLDSIQLPMIQDRWEWSLGGTRKFTTASARKLIDDKRLPKVSYNTRGVKAIPIKFNVLAWRIGLNKLPTRLNLSLRGLDIDSISCPICDEHSESTSHLFFSCSMVKDVLRKVSMWCDITIRDAQSYDEWLYWFLSLRLHSNSMIIMEGIFYVTLHGGMFGTFGTKPYLVGEDMDTSVNQPEANFHSYREGVSSVKSGINRSFKLQSGGSILEVMENLVDVGQAMGYNMEGCMKNIEAIVGFQGDSQ</sequence>
<dbReference type="AlphaFoldDB" id="A0A699IDY0"/>
<keyword evidence="3" id="KW-0808">Transferase</keyword>
<evidence type="ECO:0000259" key="1">
    <source>
        <dbReference type="Pfam" id="PF00078"/>
    </source>
</evidence>
<evidence type="ECO:0000259" key="2">
    <source>
        <dbReference type="Pfam" id="PF13966"/>
    </source>
</evidence>
<name>A0A699IDY0_TANCI</name>
<feature type="non-terminal residue" evidence="3">
    <location>
        <position position="868"/>
    </location>
</feature>
<proteinExistence type="predicted"/>
<dbReference type="Pfam" id="PF13966">
    <property type="entry name" value="zf-RVT"/>
    <property type="match status" value="1"/>
</dbReference>
<evidence type="ECO:0000313" key="3">
    <source>
        <dbReference type="EMBL" id="GEZ50221.1"/>
    </source>
</evidence>
<dbReference type="EMBL" id="BKCJ010286732">
    <property type="protein sequence ID" value="GEZ50221.1"/>
    <property type="molecule type" value="Genomic_DNA"/>
</dbReference>
<dbReference type="InterPro" id="IPR000477">
    <property type="entry name" value="RT_dom"/>
</dbReference>
<reference evidence="3" key="1">
    <citation type="journal article" date="2019" name="Sci. Rep.">
        <title>Draft genome of Tanacetum cinerariifolium, the natural source of mosquito coil.</title>
        <authorList>
            <person name="Yamashiro T."/>
            <person name="Shiraishi A."/>
            <person name="Satake H."/>
            <person name="Nakayama K."/>
        </authorList>
    </citation>
    <scope>NUCLEOTIDE SEQUENCE</scope>
</reference>